<dbReference type="WBParaSite" id="MBELARI_LOCUS20521">
    <property type="protein sequence ID" value="MBELARI_LOCUS20521"/>
    <property type="gene ID" value="MBELARI_LOCUS20521"/>
</dbReference>
<feature type="compositionally biased region" description="Polar residues" evidence="1">
    <location>
        <begin position="200"/>
        <end position="212"/>
    </location>
</feature>
<dbReference type="AlphaFoldDB" id="A0AAF3J779"/>
<feature type="region of interest" description="Disordered" evidence="1">
    <location>
        <begin position="507"/>
        <end position="536"/>
    </location>
</feature>
<feature type="region of interest" description="Disordered" evidence="1">
    <location>
        <begin position="408"/>
        <end position="437"/>
    </location>
</feature>
<protein>
    <submittedName>
        <fullName evidence="3">Uncharacterized protein</fullName>
    </submittedName>
</protein>
<name>A0AAF3J779_9BILA</name>
<evidence type="ECO:0000313" key="3">
    <source>
        <dbReference type="WBParaSite" id="MBELARI_LOCUS20521"/>
    </source>
</evidence>
<sequence length="536" mass="59373">MSFADDDPSLGSDFTSAPQLKLIETQQGTQPDTIAADTSVINDGSNAEPLGETRPWLNPEAETQQWNLAGKRVGRRSTMTAEEKKRDNKLRKQQRKAAVKKAVAHASVTSDSAGVNASGVPENVKQAPRQKEKERRKRKRAEANGTEAMAPQHAKQGYRQGVYGGSFARSGGLQGQSIKQARQSRPGPKRGPVTPDRRYGNTNFFPQTSGQYDNVYAGYDPSSHKRQPRPGYYDSYGEGYSGGYYNGQGYGQNQDHEGYGGYYEGYSKGNQKGYSGEYFKNDRASHNQYGEYYGSQYGDYYRQYGGYGPVDLGDEMITMRKSELAALIEKERAKERERLPQTSAAYGDQAMTLQRRQEARDAATDLLYEMLQEAGVQVQELRKREQERKRLPPGDDRGAAAVLLELLRSRRDQQHTPPPTTSQQSRAERGEKETNNAAAASAILSTDRPFSYSDFAKGAAKPVPFMEKTPVGVDGGLYSRYATPPRPPASTSADGFFYSSAINQQITPQRSLSVPPNAYSNSPEMNQQMNNKPGND</sequence>
<reference evidence="3" key="1">
    <citation type="submission" date="2024-02" db="UniProtKB">
        <authorList>
            <consortium name="WormBaseParasite"/>
        </authorList>
    </citation>
    <scope>IDENTIFICATION</scope>
</reference>
<accession>A0AAF3J779</accession>
<feature type="region of interest" description="Disordered" evidence="1">
    <location>
        <begin position="335"/>
        <end position="357"/>
    </location>
</feature>
<organism evidence="2 3">
    <name type="scientific">Mesorhabditis belari</name>
    <dbReference type="NCBI Taxonomy" id="2138241"/>
    <lineage>
        <taxon>Eukaryota</taxon>
        <taxon>Metazoa</taxon>
        <taxon>Ecdysozoa</taxon>
        <taxon>Nematoda</taxon>
        <taxon>Chromadorea</taxon>
        <taxon>Rhabditida</taxon>
        <taxon>Rhabditina</taxon>
        <taxon>Rhabditomorpha</taxon>
        <taxon>Rhabditoidea</taxon>
        <taxon>Rhabditidae</taxon>
        <taxon>Mesorhabditinae</taxon>
        <taxon>Mesorhabditis</taxon>
    </lineage>
</organism>
<evidence type="ECO:0000256" key="1">
    <source>
        <dbReference type="SAM" id="MobiDB-lite"/>
    </source>
</evidence>
<keyword evidence="2" id="KW-1185">Reference proteome</keyword>
<feature type="region of interest" description="Disordered" evidence="1">
    <location>
        <begin position="1"/>
        <end position="235"/>
    </location>
</feature>
<feature type="compositionally biased region" description="Polar residues" evidence="1">
    <location>
        <begin position="12"/>
        <end position="32"/>
    </location>
</feature>
<evidence type="ECO:0000313" key="2">
    <source>
        <dbReference type="Proteomes" id="UP000887575"/>
    </source>
</evidence>
<feature type="compositionally biased region" description="Basic residues" evidence="1">
    <location>
        <begin position="87"/>
        <end position="103"/>
    </location>
</feature>
<dbReference type="Proteomes" id="UP000887575">
    <property type="component" value="Unassembled WGS sequence"/>
</dbReference>
<proteinExistence type="predicted"/>